<dbReference type="AlphaFoldDB" id="I7L8D4"/>
<keyword evidence="6" id="KW-1185">Reference proteome</keyword>
<dbReference type="HOGENOM" id="CLU_997275_0_0_11"/>
<dbReference type="EMBL" id="CAJZ01000057">
    <property type="protein sequence ID" value="CCI83162.1"/>
    <property type="molecule type" value="Genomic_DNA"/>
</dbReference>
<feature type="domain" description="Solute-binding protein family 3/N-terminal" evidence="3">
    <location>
        <begin position="42"/>
        <end position="268"/>
    </location>
</feature>
<accession>I7L8D4</accession>
<proteinExistence type="predicted"/>
<feature type="chain" id="PRO_5007674508" evidence="2">
    <location>
        <begin position="31"/>
        <end position="279"/>
    </location>
</feature>
<evidence type="ECO:0000256" key="2">
    <source>
        <dbReference type="SAM" id="SignalP"/>
    </source>
</evidence>
<dbReference type="RefSeq" id="WP_004599956.1">
    <property type="nucleotide sequence ID" value="NZ_HF541865.1"/>
</dbReference>
<dbReference type="PROSITE" id="PS51257">
    <property type="entry name" value="PROKAR_LIPOPROTEIN"/>
    <property type="match status" value="1"/>
</dbReference>
<gene>
    <name evidence="4" type="ORF">BN46_0414</name>
    <name evidence="5" type="ORF">HMPREF9719_00066</name>
</gene>
<dbReference type="SMART" id="SM00062">
    <property type="entry name" value="PBPb"/>
    <property type="match status" value="1"/>
</dbReference>
<dbReference type="SUPFAM" id="SSF53850">
    <property type="entry name" value="Periplasmic binding protein-like II"/>
    <property type="match status" value="1"/>
</dbReference>
<evidence type="ECO:0000313" key="5">
    <source>
        <dbReference type="EMBL" id="EJZ82995.1"/>
    </source>
</evidence>
<dbReference type="PANTHER" id="PTHR35936:SF17">
    <property type="entry name" value="ARGININE-BINDING EXTRACELLULAR PROTEIN ARTP"/>
    <property type="match status" value="1"/>
</dbReference>
<dbReference type="InterPro" id="IPR001638">
    <property type="entry name" value="Solute-binding_3/MltF_N"/>
</dbReference>
<dbReference type="PANTHER" id="PTHR35936">
    <property type="entry name" value="MEMBRANE-BOUND LYTIC MUREIN TRANSGLYCOSYLASE F"/>
    <property type="match status" value="1"/>
</dbReference>
<dbReference type="InterPro" id="IPR006311">
    <property type="entry name" value="TAT_signal"/>
</dbReference>
<evidence type="ECO:0000313" key="6">
    <source>
        <dbReference type="Proteomes" id="UP000006078"/>
    </source>
</evidence>
<evidence type="ECO:0000313" key="4">
    <source>
        <dbReference type="EMBL" id="CCI83162.1"/>
    </source>
</evidence>
<sequence>MSHRRAAPRRAAACAAALGAAALAAACAPAEGGLLGDVSDGSVTVGTTLDVPGLAGRDPGGRLDGLDIALAEEVLKRVADQLGEEEPQITWQPLAATDRDNALRGGEIDVVTGAFAPDAAANPAVALAGPYLEAQPAYLGRAGELSGPADAAGETWCVVAGSPEVAEVVSGPRPGRVLELASTRDCVESVRRGTVALVVADAARLSGFERLAPESLETGRFDGTKPVAYGLAVHAGDDDAKAALDRALREIEADGTLSRLVAEHLPGAEGVSAAAPGEE</sequence>
<dbReference type="eggNOG" id="COG0834">
    <property type="taxonomic scope" value="Bacteria"/>
</dbReference>
<dbReference type="OrthoDB" id="9807888at2"/>
<feature type="signal peptide" evidence="2">
    <location>
        <begin position="1"/>
        <end position="30"/>
    </location>
</feature>
<dbReference type="Proteomes" id="UP000006078">
    <property type="component" value="Unassembled WGS sequence"/>
</dbReference>
<dbReference type="Proteomes" id="UP000011016">
    <property type="component" value="Unassembled WGS sequence"/>
</dbReference>
<dbReference type="STRING" id="29321.AAV33_03740"/>
<protein>
    <submittedName>
        <fullName evidence="4">Glutamate-binding protein</fullName>
    </submittedName>
</protein>
<evidence type="ECO:0000313" key="7">
    <source>
        <dbReference type="Proteomes" id="UP000011016"/>
    </source>
</evidence>
<name>I7L8D4_9CORY</name>
<evidence type="ECO:0000256" key="1">
    <source>
        <dbReference type="ARBA" id="ARBA00022729"/>
    </source>
</evidence>
<dbReference type="Pfam" id="PF00497">
    <property type="entry name" value="SBP_bac_3"/>
    <property type="match status" value="1"/>
</dbReference>
<reference evidence="5 6" key="2">
    <citation type="submission" date="2012-08" db="EMBL/GenBank/DDBJ databases">
        <title>The Genome Sequence of Turicella otitidis ATCC 51513.</title>
        <authorList>
            <consortium name="The Broad Institute Genome Sequencing Platform"/>
            <person name="Earl A."/>
            <person name="Ward D."/>
            <person name="Feldgarden M."/>
            <person name="Gevers D."/>
            <person name="Huys G."/>
            <person name="Walker B."/>
            <person name="Young S.K."/>
            <person name="Zeng Q."/>
            <person name="Gargeya S."/>
            <person name="Fitzgerald M."/>
            <person name="Haas B."/>
            <person name="Abouelleil A."/>
            <person name="Alvarado L."/>
            <person name="Arachchi H.M."/>
            <person name="Berlin A.M."/>
            <person name="Chapman S.B."/>
            <person name="Goldberg J."/>
            <person name="Griggs A."/>
            <person name="Gujja S."/>
            <person name="Hansen M."/>
            <person name="Howarth C."/>
            <person name="Imamovic A."/>
            <person name="Larimer J."/>
            <person name="McCowen C."/>
            <person name="Montmayeur A."/>
            <person name="Murphy C."/>
            <person name="Neiman D."/>
            <person name="Pearson M."/>
            <person name="Priest M."/>
            <person name="Roberts A."/>
            <person name="Saif S."/>
            <person name="Shea T."/>
            <person name="Sisk P."/>
            <person name="Sykes S."/>
            <person name="Wortman J."/>
            <person name="Nusbaum C."/>
            <person name="Birren B."/>
        </authorList>
    </citation>
    <scope>NUCLEOTIDE SEQUENCE [LARGE SCALE GENOMIC DNA]</scope>
    <source>
        <strain evidence="5 6">ATCC 51513</strain>
    </source>
</reference>
<organism evidence="4 7">
    <name type="scientific">Corynebacterium otitidis ATCC 51513</name>
    <dbReference type="NCBI Taxonomy" id="883169"/>
    <lineage>
        <taxon>Bacteria</taxon>
        <taxon>Bacillati</taxon>
        <taxon>Actinomycetota</taxon>
        <taxon>Actinomycetes</taxon>
        <taxon>Mycobacteriales</taxon>
        <taxon>Corynebacteriaceae</taxon>
        <taxon>Corynebacterium</taxon>
    </lineage>
</organism>
<comment type="caution">
    <text evidence="4">The sequence shown here is derived from an EMBL/GenBank/DDBJ whole genome shotgun (WGS) entry which is preliminary data.</text>
</comment>
<reference evidence="4 7" key="1">
    <citation type="journal article" date="2012" name="J. Bacteriol.">
        <title>Draft Genome Sequence of Turicella otitidis ATCC 51513, Isolated from Middle Ear Fluid from a Child with Otitis Media.</title>
        <authorList>
            <person name="Brinkrolf K."/>
            <person name="Schneider J."/>
            <person name="Knecht M."/>
            <person name="Ruckert C."/>
            <person name="Tauch A."/>
        </authorList>
    </citation>
    <scope>NUCLEOTIDE SEQUENCE [LARGE SCALE GENOMIC DNA]</scope>
    <source>
        <strain evidence="4 7">ATCC 51513</strain>
    </source>
</reference>
<evidence type="ECO:0000259" key="3">
    <source>
        <dbReference type="SMART" id="SM00062"/>
    </source>
</evidence>
<keyword evidence="1 2" id="KW-0732">Signal</keyword>
<dbReference type="EMBL" id="AHAE01000004">
    <property type="protein sequence ID" value="EJZ82995.1"/>
    <property type="molecule type" value="Genomic_DNA"/>
</dbReference>
<dbReference type="Gene3D" id="3.40.190.10">
    <property type="entry name" value="Periplasmic binding protein-like II"/>
    <property type="match status" value="2"/>
</dbReference>
<dbReference type="PROSITE" id="PS51318">
    <property type="entry name" value="TAT"/>
    <property type="match status" value="1"/>
</dbReference>